<comment type="caution">
    <text evidence="3">The sequence shown here is derived from an EMBL/GenBank/DDBJ whole genome shotgun (WGS) entry which is preliminary data.</text>
</comment>
<dbReference type="InterPro" id="IPR011008">
    <property type="entry name" value="Dimeric_a/b-barrel"/>
</dbReference>
<evidence type="ECO:0000313" key="3">
    <source>
        <dbReference type="EMBL" id="RBP39840.1"/>
    </source>
</evidence>
<evidence type="ECO:0000259" key="2">
    <source>
        <dbReference type="Pfam" id="PF03795"/>
    </source>
</evidence>
<evidence type="ECO:0000313" key="4">
    <source>
        <dbReference type="Proteomes" id="UP000253426"/>
    </source>
</evidence>
<name>A0A366HCY2_9BACT</name>
<reference evidence="3 4" key="1">
    <citation type="submission" date="2018-06" db="EMBL/GenBank/DDBJ databases">
        <title>Genomic Encyclopedia of Type Strains, Phase IV (KMG-IV): sequencing the most valuable type-strain genomes for metagenomic binning, comparative biology and taxonomic classification.</title>
        <authorList>
            <person name="Goeker M."/>
        </authorList>
    </citation>
    <scope>NUCLEOTIDE SEQUENCE [LARGE SCALE GENOMIC DNA]</scope>
    <source>
        <strain evidence="3 4">DSM 25532</strain>
    </source>
</reference>
<keyword evidence="4" id="KW-1185">Reference proteome</keyword>
<gene>
    <name evidence="3" type="ORF">DES53_109268</name>
</gene>
<proteinExistence type="inferred from homology"/>
<protein>
    <recommendedName>
        <fullName evidence="2">YCII-related domain-containing protein</fullName>
    </recommendedName>
</protein>
<dbReference type="Proteomes" id="UP000253426">
    <property type="component" value="Unassembled WGS sequence"/>
</dbReference>
<comment type="similarity">
    <text evidence="1">Belongs to the YciI family.</text>
</comment>
<dbReference type="AlphaFoldDB" id="A0A366HCY2"/>
<dbReference type="PANTHER" id="PTHR35174">
    <property type="entry name" value="BLL7171 PROTEIN-RELATED"/>
    <property type="match status" value="1"/>
</dbReference>
<accession>A0A366HCY2</accession>
<dbReference type="Pfam" id="PF03795">
    <property type="entry name" value="YCII"/>
    <property type="match status" value="1"/>
</dbReference>
<dbReference type="RefSeq" id="WP_170157329.1">
    <property type="nucleotide sequence ID" value="NZ_QNRR01000009.1"/>
</dbReference>
<dbReference type="PANTHER" id="PTHR35174:SF3">
    <property type="entry name" value="BLL7171 PROTEIN"/>
    <property type="match status" value="1"/>
</dbReference>
<dbReference type="Gene3D" id="3.30.70.1060">
    <property type="entry name" value="Dimeric alpha+beta barrel"/>
    <property type="match status" value="1"/>
</dbReference>
<feature type="domain" description="YCII-related" evidence="2">
    <location>
        <begin position="45"/>
        <end position="119"/>
    </location>
</feature>
<sequence>MNAAPTSTEVESKPKFMLFLRHPHGEDLPPTPQELEVIMGRFKIWMDDMEARGHVIGTNGLDTNAGRVLRGTMVMDGPLIEAKEIVGGYVMLTAENLDQAAILAGACPGLEYGMTLEVRPVVACCGAASD</sequence>
<dbReference type="EMBL" id="QNRR01000009">
    <property type="protein sequence ID" value="RBP39840.1"/>
    <property type="molecule type" value="Genomic_DNA"/>
</dbReference>
<organism evidence="3 4">
    <name type="scientific">Roseimicrobium gellanilyticum</name>
    <dbReference type="NCBI Taxonomy" id="748857"/>
    <lineage>
        <taxon>Bacteria</taxon>
        <taxon>Pseudomonadati</taxon>
        <taxon>Verrucomicrobiota</taxon>
        <taxon>Verrucomicrobiia</taxon>
        <taxon>Verrucomicrobiales</taxon>
        <taxon>Verrucomicrobiaceae</taxon>
        <taxon>Roseimicrobium</taxon>
    </lineage>
</organism>
<dbReference type="SUPFAM" id="SSF54909">
    <property type="entry name" value="Dimeric alpha+beta barrel"/>
    <property type="match status" value="1"/>
</dbReference>
<evidence type="ECO:0000256" key="1">
    <source>
        <dbReference type="ARBA" id="ARBA00007689"/>
    </source>
</evidence>
<dbReference type="InterPro" id="IPR005545">
    <property type="entry name" value="YCII"/>
</dbReference>